<organism evidence="1 2">
    <name type="scientific">Hirschia litorea</name>
    <dbReference type="NCBI Taxonomy" id="1199156"/>
    <lineage>
        <taxon>Bacteria</taxon>
        <taxon>Pseudomonadati</taxon>
        <taxon>Pseudomonadota</taxon>
        <taxon>Alphaproteobacteria</taxon>
        <taxon>Hyphomonadales</taxon>
        <taxon>Hyphomonadaceae</taxon>
        <taxon>Hirschia</taxon>
    </lineage>
</organism>
<dbReference type="EC" id="1.14.19.-" evidence="1"/>
<reference evidence="2" key="1">
    <citation type="journal article" date="2019" name="Int. J. Syst. Evol. Microbiol.">
        <title>The Global Catalogue of Microorganisms (GCM) 10K type strain sequencing project: providing services to taxonomists for standard genome sequencing and annotation.</title>
        <authorList>
            <consortium name="The Broad Institute Genomics Platform"/>
            <consortium name="The Broad Institute Genome Sequencing Center for Infectious Disease"/>
            <person name="Wu L."/>
            <person name="Ma J."/>
        </authorList>
    </citation>
    <scope>NUCLEOTIDE SEQUENCE [LARGE SCALE GENOMIC DNA]</scope>
    <source>
        <strain evidence="2">CCUG 51308</strain>
    </source>
</reference>
<dbReference type="PIRSF" id="PIRSF011396">
    <property type="entry name" value="Trp_halogenase"/>
    <property type="match status" value="1"/>
</dbReference>
<name>A0ABW2INV4_9PROT</name>
<dbReference type="Proteomes" id="UP001596492">
    <property type="component" value="Unassembled WGS sequence"/>
</dbReference>
<dbReference type="EMBL" id="JBHTBR010000005">
    <property type="protein sequence ID" value="MFC7292747.1"/>
    <property type="molecule type" value="Genomic_DNA"/>
</dbReference>
<dbReference type="PANTHER" id="PTHR43747">
    <property type="entry name" value="FAD-BINDING PROTEIN"/>
    <property type="match status" value="1"/>
</dbReference>
<dbReference type="SUPFAM" id="SSF51905">
    <property type="entry name" value="FAD/NAD(P)-binding domain"/>
    <property type="match status" value="1"/>
</dbReference>
<proteinExistence type="predicted"/>
<keyword evidence="2" id="KW-1185">Reference proteome</keyword>
<dbReference type="RefSeq" id="WP_382168434.1">
    <property type="nucleotide sequence ID" value="NZ_JBHTBR010000005.1"/>
</dbReference>
<keyword evidence="1" id="KW-0560">Oxidoreductase</keyword>
<dbReference type="InterPro" id="IPR006905">
    <property type="entry name" value="Flavin_halogenase"/>
</dbReference>
<dbReference type="Gene3D" id="3.50.50.60">
    <property type="entry name" value="FAD/NAD(P)-binding domain"/>
    <property type="match status" value="1"/>
</dbReference>
<evidence type="ECO:0000313" key="1">
    <source>
        <dbReference type="EMBL" id="MFC7292747.1"/>
    </source>
</evidence>
<accession>A0ABW2INV4</accession>
<dbReference type="InterPro" id="IPR050816">
    <property type="entry name" value="Flavin-dep_Halogenase_NPB"/>
</dbReference>
<sequence length="501" mass="56856">MHHNQLKNIVIVGGGTAGWMAGALMSKYMPSKSTKITLIESEEIGTVGVGEATIPHLENFNHLLGIDEATFMKKTHATFKLGIDFVDWYKKGESYIHPFGDYGIEMNGLQFYHYWGRMKALGETFPLEAYSMNIAAARAGKFIRPVADPSSLASRIRHAYHLDASMYAKFLREFAESHGANRIEGKVIEVHQRAEDGFLTGVTLDSGQKIEGDLFLDCTGFRGLLIEGALETGYEDWSHYLPMDRALAVPTSKVGDPPPYTVATARDAGWTWRIPLQHRVGNGHVYSSKYMDKAQAEKILLDNIIGEPLAEPKQLFFKTGRRNKFWNKNCVALGLSSGFLEPLESTSIHLIQEGLVRLLALMPDMNFNAENSKEYNRVMGLSYERIRDFILLHYVATIRDDTPFWRDVQAIELPETLEHRMRLLCESGHYVKYEQDLFWLDSWLAVMDGQGFSPKIYSPLADAMDERQLAQTMAQLRHAVSEITRQMPTHQQFINQYCKSN</sequence>
<dbReference type="InterPro" id="IPR036188">
    <property type="entry name" value="FAD/NAD-bd_sf"/>
</dbReference>
<gene>
    <name evidence="1" type="ORF">ACFQS8_14030</name>
</gene>
<evidence type="ECO:0000313" key="2">
    <source>
        <dbReference type="Proteomes" id="UP001596492"/>
    </source>
</evidence>
<comment type="caution">
    <text evidence="1">The sequence shown here is derived from an EMBL/GenBank/DDBJ whole genome shotgun (WGS) entry which is preliminary data.</text>
</comment>
<protein>
    <submittedName>
        <fullName evidence="1">Tryptophan halogenase family protein</fullName>
        <ecNumber evidence="1">1.14.19.-</ecNumber>
    </submittedName>
</protein>
<dbReference type="InterPro" id="IPR033856">
    <property type="entry name" value="Trp_halogen"/>
</dbReference>
<dbReference type="GO" id="GO:0016491">
    <property type="term" value="F:oxidoreductase activity"/>
    <property type="evidence" value="ECO:0007669"/>
    <property type="project" value="UniProtKB-KW"/>
</dbReference>
<dbReference type="PANTHER" id="PTHR43747:SF4">
    <property type="entry name" value="FLAVIN-DEPENDENT TRYPTOPHAN HALOGENASE"/>
    <property type="match status" value="1"/>
</dbReference>
<dbReference type="Pfam" id="PF04820">
    <property type="entry name" value="Trp_halogenase"/>
    <property type="match status" value="1"/>
</dbReference>